<name>A0A3P3RD65_9EURY</name>
<reference evidence="2 3" key="1">
    <citation type="submission" date="2018-11" db="EMBL/GenBank/DDBJ databases">
        <title>Taxonoimc description of Halomarina strain SPP-AMP-1.</title>
        <authorList>
            <person name="Pal Y."/>
            <person name="Srinivasana K."/>
            <person name="Verma A."/>
            <person name="Kumar P."/>
        </authorList>
    </citation>
    <scope>NUCLEOTIDE SEQUENCE [LARGE SCALE GENOMIC DNA]</scope>
    <source>
        <strain evidence="2 3">SPP-AMP-1</strain>
    </source>
</reference>
<dbReference type="RefSeq" id="WP_124954399.1">
    <property type="nucleotide sequence ID" value="NZ_RRCH01000014.1"/>
</dbReference>
<proteinExistence type="predicted"/>
<comment type="caution">
    <text evidence="2">The sequence shown here is derived from an EMBL/GenBank/DDBJ whole genome shotgun (WGS) entry which is preliminary data.</text>
</comment>
<feature type="compositionally biased region" description="Basic and acidic residues" evidence="1">
    <location>
        <begin position="27"/>
        <end position="36"/>
    </location>
</feature>
<gene>
    <name evidence="2" type="ORF">EIK79_06950</name>
</gene>
<dbReference type="Proteomes" id="UP000282322">
    <property type="component" value="Unassembled WGS sequence"/>
</dbReference>
<dbReference type="EMBL" id="RRCH01000014">
    <property type="protein sequence ID" value="RRJ31447.1"/>
    <property type="molecule type" value="Genomic_DNA"/>
</dbReference>
<feature type="compositionally biased region" description="Polar residues" evidence="1">
    <location>
        <begin position="52"/>
        <end position="61"/>
    </location>
</feature>
<evidence type="ECO:0000256" key="1">
    <source>
        <dbReference type="SAM" id="MobiDB-lite"/>
    </source>
</evidence>
<organism evidence="2 3">
    <name type="scientific">Halocatena pleomorpha</name>
    <dbReference type="NCBI Taxonomy" id="1785090"/>
    <lineage>
        <taxon>Archaea</taxon>
        <taxon>Methanobacteriati</taxon>
        <taxon>Methanobacteriota</taxon>
        <taxon>Stenosarchaea group</taxon>
        <taxon>Halobacteria</taxon>
        <taxon>Halobacteriales</taxon>
        <taxon>Natronomonadaceae</taxon>
        <taxon>Halocatena</taxon>
    </lineage>
</organism>
<feature type="region of interest" description="Disordered" evidence="1">
    <location>
        <begin position="23"/>
        <end position="70"/>
    </location>
</feature>
<accession>A0A3P3RD65</accession>
<protein>
    <submittedName>
        <fullName evidence="2">Uncharacterized protein</fullName>
    </submittedName>
</protein>
<evidence type="ECO:0000313" key="2">
    <source>
        <dbReference type="EMBL" id="RRJ31447.1"/>
    </source>
</evidence>
<evidence type="ECO:0000313" key="3">
    <source>
        <dbReference type="Proteomes" id="UP000282322"/>
    </source>
</evidence>
<dbReference type="AlphaFoldDB" id="A0A3P3RD65"/>
<keyword evidence="3" id="KW-1185">Reference proteome</keyword>
<sequence length="70" mass="7733">MGERDQSLYAGVRIQFRWLRQGSTPESRSHATEFYDRLGSGADEDRHGIGGSSKQPINGTDCTEHGRLPG</sequence>